<keyword evidence="5" id="KW-0046">Antibiotic resistance</keyword>
<evidence type="ECO:0000256" key="2">
    <source>
        <dbReference type="ARBA" id="ARBA00012865"/>
    </source>
</evidence>
<keyword evidence="3" id="KW-0732">Signal</keyword>
<dbReference type="GO" id="GO:0071555">
    <property type="term" value="P:cell wall organization"/>
    <property type="evidence" value="ECO:0007669"/>
    <property type="project" value="TreeGrafter"/>
</dbReference>
<reference evidence="8" key="1">
    <citation type="submission" date="2018-05" db="EMBL/GenBank/DDBJ databases">
        <authorList>
            <person name="Lanie J.A."/>
            <person name="Ng W.-L."/>
            <person name="Kazmierczak K.M."/>
            <person name="Andrzejewski T.M."/>
            <person name="Davidsen T.M."/>
            <person name="Wayne K.J."/>
            <person name="Tettelin H."/>
            <person name="Glass J.I."/>
            <person name="Rusch D."/>
            <person name="Podicherti R."/>
            <person name="Tsui H.-C.T."/>
            <person name="Winkler M.E."/>
        </authorList>
    </citation>
    <scope>NUCLEOTIDE SEQUENCE</scope>
</reference>
<dbReference type="Gene3D" id="3.90.1310.10">
    <property type="entry name" value="Penicillin-binding protein 2a (Domain 2)"/>
    <property type="match status" value="1"/>
</dbReference>
<comment type="catalytic activity">
    <reaction evidence="1">
        <text>a beta-lactam + H2O = a substituted beta-amino acid</text>
        <dbReference type="Rhea" id="RHEA:20401"/>
        <dbReference type="ChEBI" id="CHEBI:15377"/>
        <dbReference type="ChEBI" id="CHEBI:35627"/>
        <dbReference type="ChEBI" id="CHEBI:140347"/>
        <dbReference type="EC" id="3.5.2.6"/>
    </reaction>
</comment>
<dbReference type="InterPro" id="IPR005311">
    <property type="entry name" value="PBP_dimer"/>
</dbReference>
<dbReference type="GO" id="GO:0008658">
    <property type="term" value="F:penicillin binding"/>
    <property type="evidence" value="ECO:0007669"/>
    <property type="project" value="InterPro"/>
</dbReference>
<dbReference type="EMBL" id="UINC01160683">
    <property type="protein sequence ID" value="SVD59470.1"/>
    <property type="molecule type" value="Genomic_DNA"/>
</dbReference>
<name>A0A382WLH8_9ZZZZ</name>
<accession>A0A382WLH8</accession>
<gene>
    <name evidence="8" type="ORF">METZ01_LOCUS412324</name>
</gene>
<evidence type="ECO:0000313" key="8">
    <source>
        <dbReference type="EMBL" id="SVD59470.1"/>
    </source>
</evidence>
<evidence type="ECO:0000259" key="7">
    <source>
        <dbReference type="Pfam" id="PF03717"/>
    </source>
</evidence>
<keyword evidence="6" id="KW-0812">Transmembrane</keyword>
<dbReference type="EC" id="3.5.2.6" evidence="2"/>
<evidence type="ECO:0000256" key="6">
    <source>
        <dbReference type="SAM" id="Phobius"/>
    </source>
</evidence>
<dbReference type="PANTHER" id="PTHR30627:SF6">
    <property type="entry name" value="BETA-LACTAMASE YBXI-RELATED"/>
    <property type="match status" value="1"/>
</dbReference>
<feature type="non-terminal residue" evidence="8">
    <location>
        <position position="208"/>
    </location>
</feature>
<keyword evidence="4" id="KW-0378">Hydrolase</keyword>
<evidence type="ECO:0000256" key="1">
    <source>
        <dbReference type="ARBA" id="ARBA00001526"/>
    </source>
</evidence>
<organism evidence="8">
    <name type="scientific">marine metagenome</name>
    <dbReference type="NCBI Taxonomy" id="408172"/>
    <lineage>
        <taxon>unclassified sequences</taxon>
        <taxon>metagenomes</taxon>
        <taxon>ecological metagenomes</taxon>
    </lineage>
</organism>
<feature type="domain" description="Penicillin-binding protein dimerisation" evidence="7">
    <location>
        <begin position="82"/>
        <end position="206"/>
    </location>
</feature>
<keyword evidence="6" id="KW-1133">Transmembrane helix</keyword>
<proteinExistence type="predicted"/>
<dbReference type="Pfam" id="PF03717">
    <property type="entry name" value="PBP_dimer"/>
    <property type="match status" value="1"/>
</dbReference>
<dbReference type="SUPFAM" id="SSF56519">
    <property type="entry name" value="Penicillin binding protein dimerisation domain"/>
    <property type="match status" value="1"/>
</dbReference>
<evidence type="ECO:0000256" key="4">
    <source>
        <dbReference type="ARBA" id="ARBA00022801"/>
    </source>
</evidence>
<dbReference type="GO" id="GO:0005886">
    <property type="term" value="C:plasma membrane"/>
    <property type="evidence" value="ECO:0007669"/>
    <property type="project" value="TreeGrafter"/>
</dbReference>
<feature type="transmembrane region" description="Helical" evidence="6">
    <location>
        <begin position="42"/>
        <end position="62"/>
    </location>
</feature>
<dbReference type="PANTHER" id="PTHR30627">
    <property type="entry name" value="PEPTIDOGLYCAN D,D-TRANSPEPTIDASE"/>
    <property type="match status" value="1"/>
</dbReference>
<evidence type="ECO:0000256" key="3">
    <source>
        <dbReference type="ARBA" id="ARBA00022729"/>
    </source>
</evidence>
<dbReference type="GO" id="GO:0008800">
    <property type="term" value="F:beta-lactamase activity"/>
    <property type="evidence" value="ECO:0007669"/>
    <property type="project" value="UniProtKB-EC"/>
</dbReference>
<dbReference type="AlphaFoldDB" id="A0A382WLH8"/>
<dbReference type="GO" id="GO:0046677">
    <property type="term" value="P:response to antibiotic"/>
    <property type="evidence" value="ECO:0007669"/>
    <property type="project" value="UniProtKB-KW"/>
</dbReference>
<protein>
    <recommendedName>
        <fullName evidence="2">beta-lactamase</fullName>
        <ecNumber evidence="2">3.5.2.6</ecNumber>
    </recommendedName>
</protein>
<sequence length="208" mass="24369">MKKKNEPLSGQKNFYFQDYDYSENIKKPIISGIDVSFNRVSFVFFVFVIIALIYSLKIVYLASIDNENYFVNNSYTKSIKTRQDIVDRNGNILAKTVTFYDAAIRPELILDKKKLLINLKMIFPSLDIRDIRKKMNDEKYFYIKRKIKNIEKNKLWLLGDKSISLDPRPGRIYPHKALFSHVIGQTDDKNLGISGIEKKFDDYLKSSD</sequence>
<evidence type="ECO:0000256" key="5">
    <source>
        <dbReference type="ARBA" id="ARBA00023251"/>
    </source>
</evidence>
<dbReference type="InterPro" id="IPR050515">
    <property type="entry name" value="Beta-lactam/transpept"/>
</dbReference>
<keyword evidence="6" id="KW-0472">Membrane</keyword>
<dbReference type="InterPro" id="IPR036138">
    <property type="entry name" value="PBP_dimer_sf"/>
</dbReference>